<proteinExistence type="predicted"/>
<gene>
    <name evidence="1" type="ORF">ACFFH4_21010</name>
</gene>
<keyword evidence="2" id="KW-1185">Reference proteome</keyword>
<accession>A0ABV6NKU4</accession>
<dbReference type="RefSeq" id="WP_273847852.1">
    <property type="nucleotide sequence ID" value="NZ_JAQQWT010000038.1"/>
</dbReference>
<evidence type="ECO:0000313" key="2">
    <source>
        <dbReference type="Proteomes" id="UP001589833"/>
    </source>
</evidence>
<organism evidence="1 2">
    <name type="scientific">Halalkalibacter alkalisediminis</name>
    <dbReference type="NCBI Taxonomy" id="935616"/>
    <lineage>
        <taxon>Bacteria</taxon>
        <taxon>Bacillati</taxon>
        <taxon>Bacillota</taxon>
        <taxon>Bacilli</taxon>
        <taxon>Bacillales</taxon>
        <taxon>Bacillaceae</taxon>
        <taxon>Halalkalibacter</taxon>
    </lineage>
</organism>
<comment type="caution">
    <text evidence="1">The sequence shown here is derived from an EMBL/GenBank/DDBJ whole genome shotgun (WGS) entry which is preliminary data.</text>
</comment>
<reference evidence="1 2" key="1">
    <citation type="submission" date="2024-09" db="EMBL/GenBank/DDBJ databases">
        <authorList>
            <person name="Sun Q."/>
            <person name="Mori K."/>
        </authorList>
    </citation>
    <scope>NUCLEOTIDE SEQUENCE [LARGE SCALE GENOMIC DNA]</scope>
    <source>
        <strain evidence="1 2">NCAIM B.02301</strain>
    </source>
</reference>
<dbReference type="EMBL" id="JBHLTR010000058">
    <property type="protein sequence ID" value="MFC0561404.1"/>
    <property type="molecule type" value="Genomic_DNA"/>
</dbReference>
<evidence type="ECO:0000313" key="1">
    <source>
        <dbReference type="EMBL" id="MFC0561404.1"/>
    </source>
</evidence>
<name>A0ABV6NKU4_9BACI</name>
<sequence>MKKYLAVVITLVGLTFGANMMEETKTHAQLFIDPLDLGENHRKH</sequence>
<dbReference type="Proteomes" id="UP001589833">
    <property type="component" value="Unassembled WGS sequence"/>
</dbReference>
<protein>
    <submittedName>
        <fullName evidence="1">Uncharacterized protein</fullName>
    </submittedName>
</protein>